<organism evidence="3 4">
    <name type="scientific">Lophium mytilinum</name>
    <dbReference type="NCBI Taxonomy" id="390894"/>
    <lineage>
        <taxon>Eukaryota</taxon>
        <taxon>Fungi</taxon>
        <taxon>Dikarya</taxon>
        <taxon>Ascomycota</taxon>
        <taxon>Pezizomycotina</taxon>
        <taxon>Dothideomycetes</taxon>
        <taxon>Pleosporomycetidae</taxon>
        <taxon>Mytilinidiales</taxon>
        <taxon>Mytilinidiaceae</taxon>
        <taxon>Lophium</taxon>
    </lineage>
</organism>
<accession>A0A6A6QB31</accession>
<sequence>MAPQSKKLAPTSLQRLLALEKTLTDLNQQIREAASVLGLSNTWDTSSLTDSSSEKPQSQQYHARAEWVLRWILEKLKDRGIGGSQARKNMRAWKLLRCLITTIPTSNAAVLLRAGDYVNTLEKVLEENFGDAVHDKVSQVDVEPHIGTTASREASESSAAAEDLPATSRKRKRHVEVESPAKKIGLVAGAPKDLFDAVARSLETIIAKSHLHTESEDKIVADHMRMVLLVDSEKAAKLLKFWLNALVSILLDKDAKAALFGASDGAMRLTPIIRIWDMRTPGRGDDTVASLNAFSEHCLLPATILLGLVKDDDTFLGLEEETKLTKQRLRNTQNSVIRSLEQLYARHIFGPARSDFFSNLGSSDTVPIDSSESKPSKEEHVPRAMKLHQSLRYIRANLTEATILKRMEQPASLSSELLFRTVPQLMDIAIRCSPRQTPRGRIAEKPWNQAVLTALLECTGCTLEKQGVPVIWESVRSMEDILQAFIDWNLSVDSIVTEYIFKYLTGVPSHPDGRHRTVWWGLVAKIVALDPDIFLPAAKVVDSTGFFSQNDLSRALFRQISQYSSHCLDSTEEVQQDDTWNVTHIISGLISTSETGFSTARTALRQHVIVPIMKSFARNRDLLGFINKLSDQLRATESSVANPSIWQGHDLISALASVFENSLTLTQKTSLLQQHHDSLSSLLKTLSSDGISNQTMGEAFFKASNVNTAMVSIIIRCIQSDDTIVGLRHVLKALQSDLVALADLAAYRTYADMAETWTALSRLFTLLWPLESQTYLASPSDILNSQIAQLANTSIAPGGVNIWEVHPDMDVSSRTAAFAFLVTVCDRLENMSAAQEPVARYLDNALRVLMPSAIFEEDGGISKDSLIHEEPARKIDSVSSHEFLRCMERLLIGSPTLLVHLKQDLRAALFNLLFELGAIDRSRRGYKDLLVASSGPVLSLANAELKGDLLSAIFAGFEEYGLEPEVNFFCGDFNQFSTSLYAQMPLRVLSRNQREKILDQTQAILLTGEASREQVLRHLALMVKLMELPNATANISTDPYALVKIAEVLNTEEFEAGPDITEAFQLFVRLTLHHVLSEPDQKHSQEYTKRLENMLGSLSVESYSFTLQVMMFVDGLMSSIRDGRYTLERSLSDNVARICVKYCAKNLIVSRKSGLLDLDEPKGKHFTVGVESVLNLLSDVPVQLAEIEVERYKMIKRIVREWITPYMSSNPVHIPADLASSEYWILIHKLATRLQICDSVEEIIQLSRMVMRLDLSARQAQSVIDTVKEAFFSFDTPTTLEQLPLLLPQRENQLDAGCLRILGVLIPTLAPSDDAETKAQLLAILGSLSTHLATSDDLALSNALLDCVDTILRSKHFMASQYGIETFIGALIAITSPAGPYLPVSQASAIFIRLCESIQIILSLHRSRLGGRFHLLMPLLQACLSCLFIPNTTRRGTPTAHLPPWLSPSVYPLSPAAAVAFTRLLTTTSSPTVSAVSGLQKGRKNHHADLVDATKQARQYAGQYMPTLIAAFCKDMLSGRLEPEVRARLIPGLWSALDCTDKAALRAMSAAMDGSTRAVWKGVYVEWKKQRGDKAG</sequence>
<dbReference type="PANTHER" id="PTHR15682">
    <property type="entry name" value="UNHEALTHY RIBOSOME BIOGENESIS PROTEIN 2 HOMOLOG"/>
    <property type="match status" value="1"/>
</dbReference>
<evidence type="ECO:0000256" key="1">
    <source>
        <dbReference type="SAM" id="MobiDB-lite"/>
    </source>
</evidence>
<dbReference type="EMBL" id="MU004198">
    <property type="protein sequence ID" value="KAF2489615.1"/>
    <property type="molecule type" value="Genomic_DNA"/>
</dbReference>
<dbReference type="OrthoDB" id="160374at2759"/>
<dbReference type="Pfam" id="PF10441">
    <property type="entry name" value="Urb2"/>
    <property type="match status" value="1"/>
</dbReference>
<protein>
    <recommendedName>
        <fullName evidence="2">Nucleolar 27S pre-rRNA processing Urb2/Npa2 C-terminal domain-containing protein</fullName>
    </recommendedName>
</protein>
<dbReference type="GO" id="GO:0005730">
    <property type="term" value="C:nucleolus"/>
    <property type="evidence" value="ECO:0007669"/>
    <property type="project" value="TreeGrafter"/>
</dbReference>
<feature type="compositionally biased region" description="Low complexity" evidence="1">
    <location>
        <begin position="150"/>
        <end position="162"/>
    </location>
</feature>
<dbReference type="GO" id="GO:0042254">
    <property type="term" value="P:ribosome biogenesis"/>
    <property type="evidence" value="ECO:0007669"/>
    <property type="project" value="TreeGrafter"/>
</dbReference>
<dbReference type="InterPro" id="IPR018849">
    <property type="entry name" value="Urb2/Npa2_C"/>
</dbReference>
<keyword evidence="4" id="KW-1185">Reference proteome</keyword>
<dbReference type="PANTHER" id="PTHR15682:SF2">
    <property type="entry name" value="UNHEALTHY RIBOSOME BIOGENESIS PROTEIN 2 HOMOLOG"/>
    <property type="match status" value="1"/>
</dbReference>
<evidence type="ECO:0000313" key="4">
    <source>
        <dbReference type="Proteomes" id="UP000799750"/>
    </source>
</evidence>
<dbReference type="Proteomes" id="UP000799750">
    <property type="component" value="Unassembled WGS sequence"/>
</dbReference>
<dbReference type="InterPro" id="IPR052609">
    <property type="entry name" value="Ribosome_Biogenesis_Reg"/>
</dbReference>
<feature type="region of interest" description="Disordered" evidence="1">
    <location>
        <begin position="147"/>
        <end position="175"/>
    </location>
</feature>
<evidence type="ECO:0000259" key="2">
    <source>
        <dbReference type="Pfam" id="PF10441"/>
    </source>
</evidence>
<evidence type="ECO:0000313" key="3">
    <source>
        <dbReference type="EMBL" id="KAF2489615.1"/>
    </source>
</evidence>
<gene>
    <name evidence="3" type="ORF">BU16DRAFT_566724</name>
</gene>
<feature type="domain" description="Nucleolar 27S pre-rRNA processing Urb2/Npa2 C-terminal" evidence="2">
    <location>
        <begin position="1343"/>
        <end position="1570"/>
    </location>
</feature>
<reference evidence="3" key="1">
    <citation type="journal article" date="2020" name="Stud. Mycol.">
        <title>101 Dothideomycetes genomes: a test case for predicting lifestyles and emergence of pathogens.</title>
        <authorList>
            <person name="Haridas S."/>
            <person name="Albert R."/>
            <person name="Binder M."/>
            <person name="Bloem J."/>
            <person name="Labutti K."/>
            <person name="Salamov A."/>
            <person name="Andreopoulos B."/>
            <person name="Baker S."/>
            <person name="Barry K."/>
            <person name="Bills G."/>
            <person name="Bluhm B."/>
            <person name="Cannon C."/>
            <person name="Castanera R."/>
            <person name="Culley D."/>
            <person name="Daum C."/>
            <person name="Ezra D."/>
            <person name="Gonzalez J."/>
            <person name="Henrissat B."/>
            <person name="Kuo A."/>
            <person name="Liang C."/>
            <person name="Lipzen A."/>
            <person name="Lutzoni F."/>
            <person name="Magnuson J."/>
            <person name="Mondo S."/>
            <person name="Nolan M."/>
            <person name="Ohm R."/>
            <person name="Pangilinan J."/>
            <person name="Park H.-J."/>
            <person name="Ramirez L."/>
            <person name="Alfaro M."/>
            <person name="Sun H."/>
            <person name="Tritt A."/>
            <person name="Yoshinaga Y."/>
            <person name="Zwiers L.-H."/>
            <person name="Turgeon B."/>
            <person name="Goodwin S."/>
            <person name="Spatafora J."/>
            <person name="Crous P."/>
            <person name="Grigoriev I."/>
        </authorList>
    </citation>
    <scope>NUCLEOTIDE SEQUENCE</scope>
    <source>
        <strain evidence="3">CBS 269.34</strain>
    </source>
</reference>
<name>A0A6A6QB31_9PEZI</name>
<proteinExistence type="predicted"/>